<organism evidence="1 2">
    <name type="scientific">Uliginosibacterium sediminicola</name>
    <dbReference type="NCBI Taxonomy" id="2024550"/>
    <lineage>
        <taxon>Bacteria</taxon>
        <taxon>Pseudomonadati</taxon>
        <taxon>Pseudomonadota</taxon>
        <taxon>Betaproteobacteria</taxon>
        <taxon>Rhodocyclales</taxon>
        <taxon>Zoogloeaceae</taxon>
        <taxon>Uliginosibacterium</taxon>
    </lineage>
</organism>
<sequence length="82" mass="8881">MNQILKKACRYVRNTNGGATSGDFIDDHSPVGHQIWRDLTVAGLVRVDNAGRIFITDAGASLLEEKTIGDMDDCPSCGGMRQ</sequence>
<evidence type="ECO:0000313" key="1">
    <source>
        <dbReference type="EMBL" id="MEN3067875.1"/>
    </source>
</evidence>
<proteinExistence type="predicted"/>
<dbReference type="RefSeq" id="WP_345918638.1">
    <property type="nucleotide sequence ID" value="NZ_JBDIVE010000002.1"/>
</dbReference>
<dbReference type="Proteomes" id="UP001410394">
    <property type="component" value="Unassembled WGS sequence"/>
</dbReference>
<gene>
    <name evidence="1" type="ORF">ABDB84_05235</name>
</gene>
<evidence type="ECO:0000313" key="2">
    <source>
        <dbReference type="Proteomes" id="UP001410394"/>
    </source>
</evidence>
<protein>
    <submittedName>
        <fullName evidence="1">Uncharacterized protein</fullName>
    </submittedName>
</protein>
<comment type="caution">
    <text evidence="1">The sequence shown here is derived from an EMBL/GenBank/DDBJ whole genome shotgun (WGS) entry which is preliminary data.</text>
</comment>
<accession>A0ABU9YVY5</accession>
<name>A0ABU9YVY5_9RHOO</name>
<reference evidence="1 2" key="1">
    <citation type="journal article" date="2018" name="Int. J. Syst. Evol. Microbiol.">
        <title>Uliginosibacterium sediminicola sp. nov., isolated from freshwater sediment.</title>
        <authorList>
            <person name="Hwang W.M."/>
            <person name="Kim S.M."/>
            <person name="Kang K."/>
            <person name="Ahn T.Y."/>
        </authorList>
    </citation>
    <scope>NUCLEOTIDE SEQUENCE [LARGE SCALE GENOMIC DNA]</scope>
    <source>
        <strain evidence="1 2">M1-21</strain>
    </source>
</reference>
<dbReference type="EMBL" id="JBDIVE010000002">
    <property type="protein sequence ID" value="MEN3067875.1"/>
    <property type="molecule type" value="Genomic_DNA"/>
</dbReference>
<keyword evidence="2" id="KW-1185">Reference proteome</keyword>